<accession>A0ABX7MNV6</accession>
<gene>
    <name evidence="1" type="ORF">LPB19_11640</name>
</gene>
<dbReference type="RefSeq" id="WP_206643070.1">
    <property type="nucleotide sequence ID" value="NZ_CP071247.1"/>
</dbReference>
<proteinExistence type="predicted"/>
<dbReference type="EMBL" id="CP071247">
    <property type="protein sequence ID" value="QSP93848.1"/>
    <property type="molecule type" value="Genomic_DNA"/>
</dbReference>
<keyword evidence="2" id="KW-1185">Reference proteome</keyword>
<dbReference type="Proteomes" id="UP000663555">
    <property type="component" value="Chromosome"/>
</dbReference>
<name>A0ABX7MNV6_9GAMM</name>
<evidence type="ECO:0000313" key="1">
    <source>
        <dbReference type="EMBL" id="QSP93848.1"/>
    </source>
</evidence>
<organism evidence="1 2">
    <name type="scientific">Marinobacter salinisoli</name>
    <dbReference type="NCBI Taxonomy" id="2769486"/>
    <lineage>
        <taxon>Bacteria</taxon>
        <taxon>Pseudomonadati</taxon>
        <taxon>Pseudomonadota</taxon>
        <taxon>Gammaproteobacteria</taxon>
        <taxon>Pseudomonadales</taxon>
        <taxon>Marinobacteraceae</taxon>
        <taxon>Marinobacter</taxon>
    </lineage>
</organism>
<evidence type="ECO:0000313" key="2">
    <source>
        <dbReference type="Proteomes" id="UP000663555"/>
    </source>
</evidence>
<sequence>MSTFFDSVVTLTHTPLQRASLARFGLPCPRSTVFDPAAVRLMKDGAPLECRIKALSHWPDGSLRWMLCEAIVNQAGSIDLCVDERPRRQPAASETLPIERLNNRGSQATQDESAAWQLFNSLAMHFEIDVDGNDSAREWLLAKAEPDKNTDTLWQTIRFDCVTSELPGEEGSPLPLNLTLIFCFCHDTGEFELKVRIHNPSAASHPDGCWDLGDSGSRYINLFRLCLAPTEPEETEIQLLCEDTGSARGDGVDAVPVYSVADGDFELHQTGSGGENWQSPVHWDESKRSTVKANGFVVTRGEGEQLASGLRAEPVLQLKFDDQCMVLQPQDFWQNFPARINASKNKLSLDLFPEKTELCGGESKTWSIKGRVYPKAGTPTFKRNAFRVPLVAYNQNYLNECEVLPHLHFTDEKSDLTDLIQAGLSGSCSFYEKRERVDEFGWRNFGDLWADHECHGLEPKPYFISHYNNQYDPLMGMTLQYLQHGQTQWLELVQPLNLHIQDIDIYDTDQDKAEYNGGLFWHTNHYLPAETSGHRSYSKHHTAVYQDFQGGGGPGGQHCYTTGLALQYFLFGDTRAKQKVIQLTDWIRQFYNGNGTVLDRTFRLLTIDFKKNVFTNIGIKAPGYRYPLDRGIGNYLNALIDCYDVTGNRHLLREMGYVIRQTCHPDENITLRNLDDIENSWFYTVFLQAVGRFLFLKESLNSIDPDYWYARQCLLHFGHWMLNNERYYLDTPEKLEFPNDTWCAQDIRKANLFCFMYYFAESEAPDFLARADEFYRYASERLADSEEAQYTRLLALMMQNDGVQQKFKSRPRSPVKPEQHDFGAPPVYSPATILITYVRDMLKALVNFSIYREVRWLKLRLR</sequence>
<protein>
    <submittedName>
        <fullName evidence="1">Uncharacterized protein</fullName>
    </submittedName>
</protein>
<reference evidence="1 2" key="1">
    <citation type="submission" date="2021-03" db="EMBL/GenBank/DDBJ databases">
        <title>Genome sequencing of Marinobacter sp. LPB0319.</title>
        <authorList>
            <person name="Kim J."/>
        </authorList>
    </citation>
    <scope>NUCLEOTIDE SEQUENCE [LARGE SCALE GENOMIC DNA]</scope>
    <source>
        <strain evidence="1 2">LPB0319</strain>
    </source>
</reference>